<feature type="signal peptide" evidence="2">
    <location>
        <begin position="1"/>
        <end position="21"/>
    </location>
</feature>
<sequence length="290" mass="26799">MRYSFALVALSTGSAVMAGLANELSDGQVQEQVSAASAPTPVAEATAFSTVDTILTSCAPTVKNCPALKTPAVVPAPFVSTPSPNEAGASSTYSVGPPVLASPSPSIAIVPVPAQAGSTGSAKAPAPVVPVPVAPAASSPAACSTCPSCSPVTVYLTVTATPTPAAAASTGSPSIGESGASGSPSIGESGASGSPSIGESGASGSASPSGKLPPSPGSPVVVPAGGAAGVAAPSGTAPSGTAPSGTASTGAVKPPSATSSPISSFKGAANTVGSSMAVAGLAAFAAIFLA</sequence>
<keyword evidence="2" id="KW-0732">Signal</keyword>
<protein>
    <submittedName>
        <fullName evidence="3">Uncharacterized protein</fullName>
    </submittedName>
</protein>
<dbReference type="AlphaFoldDB" id="A0A8H3J4F5"/>
<dbReference type="Proteomes" id="UP000664203">
    <property type="component" value="Unassembled WGS sequence"/>
</dbReference>
<organism evidence="3 4">
    <name type="scientific">Alectoria fallacina</name>
    <dbReference type="NCBI Taxonomy" id="1903189"/>
    <lineage>
        <taxon>Eukaryota</taxon>
        <taxon>Fungi</taxon>
        <taxon>Dikarya</taxon>
        <taxon>Ascomycota</taxon>
        <taxon>Pezizomycotina</taxon>
        <taxon>Lecanoromycetes</taxon>
        <taxon>OSLEUM clade</taxon>
        <taxon>Lecanoromycetidae</taxon>
        <taxon>Lecanorales</taxon>
        <taxon>Lecanorineae</taxon>
        <taxon>Parmeliaceae</taxon>
        <taxon>Alectoria</taxon>
    </lineage>
</organism>
<comment type="caution">
    <text evidence="3">The sequence shown here is derived from an EMBL/GenBank/DDBJ whole genome shotgun (WGS) entry which is preliminary data.</text>
</comment>
<evidence type="ECO:0000256" key="2">
    <source>
        <dbReference type="SAM" id="SignalP"/>
    </source>
</evidence>
<feature type="chain" id="PRO_5034929857" evidence="2">
    <location>
        <begin position="22"/>
        <end position="290"/>
    </location>
</feature>
<evidence type="ECO:0000256" key="1">
    <source>
        <dbReference type="SAM" id="MobiDB-lite"/>
    </source>
</evidence>
<reference evidence="3" key="1">
    <citation type="submission" date="2021-03" db="EMBL/GenBank/DDBJ databases">
        <authorList>
            <person name="Tagirdzhanova G."/>
        </authorList>
    </citation>
    <scope>NUCLEOTIDE SEQUENCE</scope>
</reference>
<dbReference type="OrthoDB" id="5430268at2759"/>
<evidence type="ECO:0000313" key="4">
    <source>
        <dbReference type="Proteomes" id="UP000664203"/>
    </source>
</evidence>
<dbReference type="EMBL" id="CAJPDR010000596">
    <property type="protein sequence ID" value="CAF9940328.1"/>
    <property type="molecule type" value="Genomic_DNA"/>
</dbReference>
<name>A0A8H3J4F5_9LECA</name>
<feature type="compositionally biased region" description="Low complexity" evidence="1">
    <location>
        <begin position="164"/>
        <end position="210"/>
    </location>
</feature>
<feature type="compositionally biased region" description="Low complexity" evidence="1">
    <location>
        <begin position="218"/>
        <end position="240"/>
    </location>
</feature>
<proteinExistence type="predicted"/>
<accession>A0A8H3J4F5</accession>
<feature type="region of interest" description="Disordered" evidence="1">
    <location>
        <begin position="164"/>
        <end position="266"/>
    </location>
</feature>
<evidence type="ECO:0000313" key="3">
    <source>
        <dbReference type="EMBL" id="CAF9940328.1"/>
    </source>
</evidence>
<keyword evidence="4" id="KW-1185">Reference proteome</keyword>
<gene>
    <name evidence="3" type="ORF">ALECFALPRED_008519</name>
</gene>